<dbReference type="InterPro" id="IPR035965">
    <property type="entry name" value="PAS-like_dom_sf"/>
</dbReference>
<dbReference type="RefSeq" id="WP_261498701.1">
    <property type="nucleotide sequence ID" value="NZ_JAODYH010000003.1"/>
</dbReference>
<keyword evidence="1" id="KW-1133">Transmembrane helix</keyword>
<dbReference type="Pfam" id="PF00989">
    <property type="entry name" value="PAS"/>
    <property type="match status" value="1"/>
</dbReference>
<feature type="domain" description="PAS" evidence="2">
    <location>
        <begin position="361"/>
        <end position="406"/>
    </location>
</feature>
<dbReference type="Gene3D" id="3.30.450.20">
    <property type="entry name" value="PAS domain"/>
    <property type="match status" value="3"/>
</dbReference>
<keyword evidence="4" id="KW-1185">Reference proteome</keyword>
<name>A0ABT2PH25_9BURK</name>
<dbReference type="NCBIfam" id="TIGR00229">
    <property type="entry name" value="sensory_box"/>
    <property type="match status" value="1"/>
</dbReference>
<keyword evidence="1" id="KW-0812">Transmembrane</keyword>
<dbReference type="EMBL" id="JAODYH010000003">
    <property type="protein sequence ID" value="MCT9809743.1"/>
    <property type="molecule type" value="Genomic_DNA"/>
</dbReference>
<feature type="transmembrane region" description="Helical" evidence="1">
    <location>
        <begin position="328"/>
        <end position="350"/>
    </location>
</feature>
<proteinExistence type="predicted"/>
<sequence length="493" mass="53832">MLDHSERAPTVAAWRAGLGAMTGWIPGAAPRRPGAGLRDALWLTAAAGVGAILAVQAVALWRLDYRADERQRILDETRQALLVQTLHSPVLSGAVAVGLADTAIKDLARGMDVPVELAQQHLAQIRARLPVLSVHVLDRDGRSMAQDNGENPAPNRHPAFLPYFRQAMQGRSSVFAALEVGSHSRGLFFAAPVRDGLDASSAVLGVLVLKTDAGALDALLHRNGLTTLLLNPQGVAFSSTRPEWRYAMTGPLTQERIDAVRRSSLFGSYFDNGVASALPFAADSSEVRVNGVRYAVDRRALDWRDPAGDWQLVALDNVSALMPWRDRLWVAALSFALLMLAGAMVLRLRWLGWRLDSEQRRHDVLRAALHACPAAAVLTDADGRILWVNRRYEQDSGYALAELRGRKPSVVASGRTPQSTYRDLWSTLMAGQCWEGHLVNRDRAGALHEEQVRLTPVLDRHGRRIAIMGWQQRLRSVAPAPASKPDTGPPPGA</sequence>
<accession>A0ABT2PH25</accession>
<feature type="transmembrane region" description="Helical" evidence="1">
    <location>
        <begin position="40"/>
        <end position="63"/>
    </location>
</feature>
<organism evidence="3 4">
    <name type="scientific">Acidovorax bellezanensis</name>
    <dbReference type="NCBI Taxonomy" id="2976702"/>
    <lineage>
        <taxon>Bacteria</taxon>
        <taxon>Pseudomonadati</taxon>
        <taxon>Pseudomonadota</taxon>
        <taxon>Betaproteobacteria</taxon>
        <taxon>Burkholderiales</taxon>
        <taxon>Comamonadaceae</taxon>
        <taxon>Acidovorax</taxon>
    </lineage>
</organism>
<evidence type="ECO:0000259" key="2">
    <source>
        <dbReference type="PROSITE" id="PS50112"/>
    </source>
</evidence>
<reference evidence="3 4" key="1">
    <citation type="submission" date="2022-09" db="EMBL/GenBank/DDBJ databases">
        <title>Draft genome of isolate Be4.</title>
        <authorList>
            <person name="Sanchez-Castro I."/>
            <person name="Martinez-Rodriguez P."/>
            <person name="Descostes M."/>
            <person name="Merroun M."/>
        </authorList>
    </citation>
    <scope>NUCLEOTIDE SEQUENCE [LARGE SCALE GENOMIC DNA]</scope>
    <source>
        <strain evidence="3 4">Be4</strain>
    </source>
</reference>
<evidence type="ECO:0000313" key="4">
    <source>
        <dbReference type="Proteomes" id="UP001525968"/>
    </source>
</evidence>
<keyword evidence="1" id="KW-0472">Membrane</keyword>
<dbReference type="PROSITE" id="PS50112">
    <property type="entry name" value="PAS"/>
    <property type="match status" value="1"/>
</dbReference>
<dbReference type="InterPro" id="IPR000014">
    <property type="entry name" value="PAS"/>
</dbReference>
<evidence type="ECO:0000313" key="3">
    <source>
        <dbReference type="EMBL" id="MCT9809743.1"/>
    </source>
</evidence>
<dbReference type="SMART" id="SM00091">
    <property type="entry name" value="PAS"/>
    <property type="match status" value="1"/>
</dbReference>
<dbReference type="SUPFAM" id="SSF55785">
    <property type="entry name" value="PYP-like sensor domain (PAS domain)"/>
    <property type="match status" value="1"/>
</dbReference>
<dbReference type="InterPro" id="IPR013767">
    <property type="entry name" value="PAS_fold"/>
</dbReference>
<comment type="caution">
    <text evidence="3">The sequence shown here is derived from an EMBL/GenBank/DDBJ whole genome shotgun (WGS) entry which is preliminary data.</text>
</comment>
<evidence type="ECO:0000256" key="1">
    <source>
        <dbReference type="SAM" id="Phobius"/>
    </source>
</evidence>
<dbReference type="CDD" id="cd00130">
    <property type="entry name" value="PAS"/>
    <property type="match status" value="1"/>
</dbReference>
<protein>
    <submittedName>
        <fullName evidence="3">PAS domain-containing protein</fullName>
    </submittedName>
</protein>
<gene>
    <name evidence="3" type="ORF">N0K08_03795</name>
</gene>
<dbReference type="Proteomes" id="UP001525968">
    <property type="component" value="Unassembled WGS sequence"/>
</dbReference>